<dbReference type="PANTHER" id="PTHR47844">
    <property type="entry name" value="SYNTHASE CPS1, PUTATIVE (AFU_ORTHOLOGUE AFUA_7G02500)-RELATED"/>
    <property type="match status" value="1"/>
</dbReference>
<evidence type="ECO:0000256" key="3">
    <source>
        <dbReference type="ARBA" id="ARBA00022679"/>
    </source>
</evidence>
<dbReference type="SUPFAM" id="SSF53448">
    <property type="entry name" value="Nucleotide-diphospho-sugar transferases"/>
    <property type="match status" value="1"/>
</dbReference>
<keyword evidence="5" id="KW-1133">Transmembrane helix</keyword>
<evidence type="ECO:0000256" key="5">
    <source>
        <dbReference type="ARBA" id="ARBA00022989"/>
    </source>
</evidence>
<dbReference type="STRING" id="1745343.A0A2J6Q2Q4"/>
<keyword evidence="7" id="KW-0325">Glycoprotein</keyword>
<sequence>MNLHSRLMVSYLLYPALRFVSTLWLATQLSPIPLPTHPIFTPRNVSVIVPIVGDPSVPFLEAISAWLTNEPSEIILIIPEPNKASFDTAIKSISPTKKSTEISILTNGPSPRKRQQLSLGITSARGNILVLTDSDVLWQPSLLPYLRAAFQDPSVGGVGSLTKILRNSSISAATIPESIMHRLFAQRYRQLAAMSVADETLTCLSGRTAAYRSPTLQNASFIHQFTYDFWREDQLSDSGDNAFITRWVQERGWKAVLQVARDATVSTWASVSTGKLARQWVR</sequence>
<dbReference type="GO" id="GO:0016757">
    <property type="term" value="F:glycosyltransferase activity"/>
    <property type="evidence" value="ECO:0007669"/>
    <property type="project" value="UniProtKB-KW"/>
</dbReference>
<keyword evidence="4" id="KW-0812">Transmembrane</keyword>
<feature type="chain" id="PRO_5014425433" evidence="8">
    <location>
        <begin position="19"/>
        <end position="282"/>
    </location>
</feature>
<reference evidence="9 10" key="1">
    <citation type="submission" date="2016-05" db="EMBL/GenBank/DDBJ databases">
        <title>A degradative enzymes factory behind the ericoid mycorrhizal symbiosis.</title>
        <authorList>
            <consortium name="DOE Joint Genome Institute"/>
            <person name="Martino E."/>
            <person name="Morin E."/>
            <person name="Grelet G."/>
            <person name="Kuo A."/>
            <person name="Kohler A."/>
            <person name="Daghino S."/>
            <person name="Barry K."/>
            <person name="Choi C."/>
            <person name="Cichocki N."/>
            <person name="Clum A."/>
            <person name="Copeland A."/>
            <person name="Hainaut M."/>
            <person name="Haridas S."/>
            <person name="Labutti K."/>
            <person name="Lindquist E."/>
            <person name="Lipzen A."/>
            <person name="Khouja H.-R."/>
            <person name="Murat C."/>
            <person name="Ohm R."/>
            <person name="Olson A."/>
            <person name="Spatafora J."/>
            <person name="Veneault-Fourrey C."/>
            <person name="Henrissat B."/>
            <person name="Grigoriev I."/>
            <person name="Martin F."/>
            <person name="Perotto S."/>
        </authorList>
    </citation>
    <scope>NUCLEOTIDE SEQUENCE [LARGE SCALE GENOMIC DNA]</scope>
    <source>
        <strain evidence="9 10">UAMH 7357</strain>
    </source>
</reference>
<dbReference type="Gene3D" id="3.90.550.10">
    <property type="entry name" value="Spore Coat Polysaccharide Biosynthesis Protein SpsA, Chain A"/>
    <property type="match status" value="1"/>
</dbReference>
<evidence type="ECO:0000256" key="7">
    <source>
        <dbReference type="ARBA" id="ARBA00023180"/>
    </source>
</evidence>
<evidence type="ECO:0000256" key="8">
    <source>
        <dbReference type="SAM" id="SignalP"/>
    </source>
</evidence>
<evidence type="ECO:0000256" key="4">
    <source>
        <dbReference type="ARBA" id="ARBA00022692"/>
    </source>
</evidence>
<keyword evidence="3 9" id="KW-0808">Transferase</keyword>
<name>A0A2J6Q2Q4_9HELO</name>
<dbReference type="PANTHER" id="PTHR47844:SF1">
    <property type="entry name" value="EXOSTOSIN-LIKE 2"/>
    <property type="match status" value="1"/>
</dbReference>
<protein>
    <submittedName>
        <fullName evidence="9">Glycosyltransferase family 2 protein</fullName>
    </submittedName>
</protein>
<evidence type="ECO:0000256" key="2">
    <source>
        <dbReference type="ARBA" id="ARBA00022676"/>
    </source>
</evidence>
<proteinExistence type="predicted"/>
<evidence type="ECO:0000313" key="9">
    <source>
        <dbReference type="EMBL" id="PMD20557.1"/>
    </source>
</evidence>
<keyword evidence="10" id="KW-1185">Reference proteome</keyword>
<evidence type="ECO:0000313" key="10">
    <source>
        <dbReference type="Proteomes" id="UP000235672"/>
    </source>
</evidence>
<evidence type="ECO:0000256" key="6">
    <source>
        <dbReference type="ARBA" id="ARBA00023136"/>
    </source>
</evidence>
<keyword evidence="8" id="KW-0732">Signal</keyword>
<evidence type="ECO:0000256" key="1">
    <source>
        <dbReference type="ARBA" id="ARBA00004370"/>
    </source>
</evidence>
<dbReference type="EMBL" id="KZ613484">
    <property type="protein sequence ID" value="PMD20557.1"/>
    <property type="molecule type" value="Genomic_DNA"/>
</dbReference>
<dbReference type="AlphaFoldDB" id="A0A2J6Q2Q4"/>
<dbReference type="OrthoDB" id="3520730at2759"/>
<dbReference type="InterPro" id="IPR052427">
    <property type="entry name" value="Glycosyltrans_GT2/GT47"/>
</dbReference>
<accession>A0A2J6Q2Q4</accession>
<dbReference type="GO" id="GO:0016020">
    <property type="term" value="C:membrane"/>
    <property type="evidence" value="ECO:0007669"/>
    <property type="project" value="UniProtKB-SubCell"/>
</dbReference>
<comment type="subcellular location">
    <subcellularLocation>
        <location evidence="1">Membrane</location>
    </subcellularLocation>
</comment>
<feature type="signal peptide" evidence="8">
    <location>
        <begin position="1"/>
        <end position="18"/>
    </location>
</feature>
<gene>
    <name evidence="9" type="ORF">NA56DRAFT_704363</name>
</gene>
<keyword evidence="6" id="KW-0472">Membrane</keyword>
<keyword evidence="2" id="KW-0328">Glycosyltransferase</keyword>
<dbReference type="InterPro" id="IPR029044">
    <property type="entry name" value="Nucleotide-diphossugar_trans"/>
</dbReference>
<dbReference type="Proteomes" id="UP000235672">
    <property type="component" value="Unassembled WGS sequence"/>
</dbReference>
<dbReference type="Pfam" id="PF13641">
    <property type="entry name" value="Glyco_tranf_2_3"/>
    <property type="match status" value="1"/>
</dbReference>
<organism evidence="9 10">
    <name type="scientific">Hyaloscypha hepaticicola</name>
    <dbReference type="NCBI Taxonomy" id="2082293"/>
    <lineage>
        <taxon>Eukaryota</taxon>
        <taxon>Fungi</taxon>
        <taxon>Dikarya</taxon>
        <taxon>Ascomycota</taxon>
        <taxon>Pezizomycotina</taxon>
        <taxon>Leotiomycetes</taxon>
        <taxon>Helotiales</taxon>
        <taxon>Hyaloscyphaceae</taxon>
        <taxon>Hyaloscypha</taxon>
    </lineage>
</organism>